<dbReference type="PANTHER" id="PTHR33116:SF86">
    <property type="entry name" value="REVERSE TRANSCRIPTASE DOMAIN-CONTAINING PROTEIN"/>
    <property type="match status" value="1"/>
</dbReference>
<dbReference type="InterPro" id="IPR026960">
    <property type="entry name" value="RVT-Znf"/>
</dbReference>
<reference evidence="3" key="2">
    <citation type="submission" date="2021-01" db="UniProtKB">
        <authorList>
            <consortium name="EnsemblPlants"/>
        </authorList>
    </citation>
    <scope>IDENTIFICATION</scope>
</reference>
<organism evidence="3 4">
    <name type="scientific">Quercus lobata</name>
    <name type="common">Valley oak</name>
    <dbReference type="NCBI Taxonomy" id="97700"/>
    <lineage>
        <taxon>Eukaryota</taxon>
        <taxon>Viridiplantae</taxon>
        <taxon>Streptophyta</taxon>
        <taxon>Embryophyta</taxon>
        <taxon>Tracheophyta</taxon>
        <taxon>Spermatophyta</taxon>
        <taxon>Magnoliopsida</taxon>
        <taxon>eudicotyledons</taxon>
        <taxon>Gunneridae</taxon>
        <taxon>Pentapetalae</taxon>
        <taxon>rosids</taxon>
        <taxon>fabids</taxon>
        <taxon>Fagales</taxon>
        <taxon>Fagaceae</taxon>
        <taxon>Quercus</taxon>
    </lineage>
</organism>
<dbReference type="AlphaFoldDB" id="A0A7N2N532"/>
<dbReference type="InParanoid" id="A0A7N2N532"/>
<evidence type="ECO:0000256" key="1">
    <source>
        <dbReference type="SAM" id="MobiDB-lite"/>
    </source>
</evidence>
<sequence length="870" mass="99906">MIRNDDKKLVLIEEDESIALGSSTTEATRVIGKNCLVMKINEVEGEIYLVEFGDGRDKKRVLEMCPWTYEKYLILLREFEGEQVPKEISLWQSPFWMQIHNLPLKSQTRETGRAIGAKLGEVMDVNIAEFGVHWGKSLRVRSKAPRRSSGELSKARQEDGRRDRGWSKNKAEGSQARAKHMMEERCGAGKAPESTLLPLGTGITENETNNMAQSCQELVSDHEKGKGECLGEKTNGILPISCKEDGEGSESRAREARNENLKEEKAPELKKRVGTTPLEELEPYIPDQKRRKTVEQSKPQQINTETDGNEAMAVEQTAELNECLGLELLGFRGQNLLHETASEIQEVKKEVNETLIREEVMWNQRLRALWLKCGDRNTKFFHATASQRRRRNRIDGLVEEGVWYDSPEDIERVILNYFSCIYSTDHPTSFEASLNAVGKRVTQEMNGKLLRTFKEEEIRVALNQMHPTKAPGPDEGLISGISVCRGAPRISHLLFIDNCIIFEEASVREGNRVLKDKKRKMAWISWESMCTPKSEGGMGFKDLKAFNLALLAKQGWRLSQHLNSLIHRVFKAKYFAECKFMEAQVGKKPSYVWRCLMAAKETIEAGSQWLVGNGRKVNIWHDRWLPSPDSFKVINPQRHNTDVEKVAQLIASEAGTWKVEFIREVFFPHKAEIILSILLSPQMSKDLNVWAWSKNGSFIVRSAYGVAIKLLRKTSSTRTSGDCSNKTKVAQVWKVVWKLRCPNKIKLFLWRACREILPTNYRLATRKVSNNDRCGFCGECESSSHTLWDCKVAIEVWREVDFGLPRLNQPTRDFVDVVWVVMEWKEDMDWALFTIIAWHIWNNRNKFKHEGRYKDPRRIAWEVCELGLEI</sequence>
<protein>
    <recommendedName>
        <fullName evidence="2">Reverse transcriptase zinc-binding domain-containing protein</fullName>
    </recommendedName>
</protein>
<feature type="compositionally biased region" description="Basic and acidic residues" evidence="1">
    <location>
        <begin position="153"/>
        <end position="171"/>
    </location>
</feature>
<dbReference type="EnsemblPlants" id="QL12p029380:mrna">
    <property type="protein sequence ID" value="QL12p029380:mrna"/>
    <property type="gene ID" value="QL12p029380"/>
</dbReference>
<feature type="region of interest" description="Disordered" evidence="1">
    <location>
        <begin position="240"/>
        <end position="268"/>
    </location>
</feature>
<dbReference type="OMA" id="MAWISWE"/>
<dbReference type="Proteomes" id="UP000594261">
    <property type="component" value="Chromosome 12"/>
</dbReference>
<dbReference type="Pfam" id="PF13966">
    <property type="entry name" value="zf-RVT"/>
    <property type="match status" value="1"/>
</dbReference>
<keyword evidence="4" id="KW-1185">Reference proteome</keyword>
<proteinExistence type="predicted"/>
<evidence type="ECO:0000313" key="3">
    <source>
        <dbReference type="EnsemblPlants" id="QL12p029380:mrna"/>
    </source>
</evidence>
<dbReference type="PANTHER" id="PTHR33116">
    <property type="entry name" value="REVERSE TRANSCRIPTASE ZINC-BINDING DOMAIN-CONTAINING PROTEIN-RELATED-RELATED"/>
    <property type="match status" value="1"/>
</dbReference>
<feature type="compositionally biased region" description="Basic and acidic residues" evidence="1">
    <location>
        <begin position="242"/>
        <end position="268"/>
    </location>
</feature>
<feature type="region of interest" description="Disordered" evidence="1">
    <location>
        <begin position="141"/>
        <end position="180"/>
    </location>
</feature>
<evidence type="ECO:0000259" key="2">
    <source>
        <dbReference type="Pfam" id="PF13966"/>
    </source>
</evidence>
<name>A0A7N2N532_QUELO</name>
<accession>A0A7N2N532</accession>
<feature type="domain" description="Reverse transcriptase zinc-binding" evidence="2">
    <location>
        <begin position="724"/>
        <end position="797"/>
    </location>
</feature>
<evidence type="ECO:0000313" key="4">
    <source>
        <dbReference type="Proteomes" id="UP000594261"/>
    </source>
</evidence>
<reference evidence="3 4" key="1">
    <citation type="journal article" date="2016" name="G3 (Bethesda)">
        <title>First Draft Assembly and Annotation of the Genome of a California Endemic Oak Quercus lobata Nee (Fagaceae).</title>
        <authorList>
            <person name="Sork V.L."/>
            <person name="Fitz-Gibbon S.T."/>
            <person name="Puiu D."/>
            <person name="Crepeau M."/>
            <person name="Gugger P.F."/>
            <person name="Sherman R."/>
            <person name="Stevens K."/>
            <person name="Langley C.H."/>
            <person name="Pellegrini M."/>
            <person name="Salzberg S.L."/>
        </authorList>
    </citation>
    <scope>NUCLEOTIDE SEQUENCE [LARGE SCALE GENOMIC DNA]</scope>
    <source>
        <strain evidence="3 4">cv. SW786</strain>
    </source>
</reference>
<dbReference type="EMBL" id="LRBV02000012">
    <property type="status" value="NOT_ANNOTATED_CDS"/>
    <property type="molecule type" value="Genomic_DNA"/>
</dbReference>
<dbReference type="Gramene" id="QL12p029380:mrna">
    <property type="protein sequence ID" value="QL12p029380:mrna"/>
    <property type="gene ID" value="QL12p029380"/>
</dbReference>